<dbReference type="Pfam" id="PF00583">
    <property type="entry name" value="Acetyltransf_1"/>
    <property type="match status" value="1"/>
</dbReference>
<name>A0A839V9X8_9GAMM</name>
<evidence type="ECO:0000256" key="2">
    <source>
        <dbReference type="ARBA" id="ARBA00023315"/>
    </source>
</evidence>
<dbReference type="RefSeq" id="WP_183325658.1">
    <property type="nucleotide sequence ID" value="NZ_JACHXP010000009.1"/>
</dbReference>
<feature type="domain" description="N-acetyltransferase" evidence="3">
    <location>
        <begin position="3"/>
        <end position="149"/>
    </location>
</feature>
<dbReference type="InterPro" id="IPR000182">
    <property type="entry name" value="GNAT_dom"/>
</dbReference>
<gene>
    <name evidence="4" type="ORF">FHR94_002109</name>
</gene>
<dbReference type="PROSITE" id="PS51186">
    <property type="entry name" value="GNAT"/>
    <property type="match status" value="1"/>
</dbReference>
<dbReference type="GO" id="GO:0005840">
    <property type="term" value="C:ribosome"/>
    <property type="evidence" value="ECO:0007669"/>
    <property type="project" value="UniProtKB-KW"/>
</dbReference>
<dbReference type="Gene3D" id="3.40.630.30">
    <property type="match status" value="1"/>
</dbReference>
<evidence type="ECO:0000313" key="5">
    <source>
        <dbReference type="Proteomes" id="UP000547614"/>
    </source>
</evidence>
<dbReference type="InterPro" id="IPR016181">
    <property type="entry name" value="Acyl_CoA_acyltransferase"/>
</dbReference>
<protein>
    <submittedName>
        <fullName evidence="4">Ribosomal protein S18 acetylase RimI-like enzyme</fullName>
    </submittedName>
</protein>
<dbReference type="AlphaFoldDB" id="A0A839V9X8"/>
<evidence type="ECO:0000256" key="1">
    <source>
        <dbReference type="ARBA" id="ARBA00022679"/>
    </source>
</evidence>
<dbReference type="InterPro" id="IPR050832">
    <property type="entry name" value="Bact_Acetyltransf"/>
</dbReference>
<dbReference type="Proteomes" id="UP000547614">
    <property type="component" value="Unassembled WGS sequence"/>
</dbReference>
<sequence length="160" mass="17828">MNATVRPAGAGDLDELDRLEQVAFSGDRFTRRQLWHLVNRAHALTLVIEGDPGLLGYGTLLFRRGSRRARLYSFCVHPRARGAGLGRGLLEALMTAARQRGCERLQLEVRADNRVALGLYRRMGFRLVGWLEDYYADGCAAWRMALPLVDDERAAIGAAS</sequence>
<reference evidence="4 5" key="1">
    <citation type="submission" date="2020-08" db="EMBL/GenBank/DDBJ databases">
        <title>Genomic Encyclopedia of Type Strains, Phase III (KMG-III): the genomes of soil and plant-associated and newly described type strains.</title>
        <authorList>
            <person name="Whitman W."/>
        </authorList>
    </citation>
    <scope>NUCLEOTIDE SEQUENCE [LARGE SCALE GENOMIC DNA]</scope>
    <source>
        <strain evidence="4 5">CECT 7282</strain>
    </source>
</reference>
<keyword evidence="1" id="KW-0808">Transferase</keyword>
<dbReference type="SUPFAM" id="SSF55729">
    <property type="entry name" value="Acyl-CoA N-acyltransferases (Nat)"/>
    <property type="match status" value="1"/>
</dbReference>
<keyword evidence="4" id="KW-0687">Ribonucleoprotein</keyword>
<proteinExistence type="predicted"/>
<organism evidence="4 5">
    <name type="scientific">Halomonas cerina</name>
    <dbReference type="NCBI Taxonomy" id="447424"/>
    <lineage>
        <taxon>Bacteria</taxon>
        <taxon>Pseudomonadati</taxon>
        <taxon>Pseudomonadota</taxon>
        <taxon>Gammaproteobacteria</taxon>
        <taxon>Oceanospirillales</taxon>
        <taxon>Halomonadaceae</taxon>
        <taxon>Halomonas</taxon>
    </lineage>
</organism>
<dbReference type="EMBL" id="JACHXP010000009">
    <property type="protein sequence ID" value="MBB3190868.1"/>
    <property type="molecule type" value="Genomic_DNA"/>
</dbReference>
<accession>A0A839V9X8</accession>
<evidence type="ECO:0000313" key="4">
    <source>
        <dbReference type="EMBL" id="MBB3190868.1"/>
    </source>
</evidence>
<dbReference type="PANTHER" id="PTHR43877">
    <property type="entry name" value="AMINOALKYLPHOSPHONATE N-ACETYLTRANSFERASE-RELATED-RELATED"/>
    <property type="match status" value="1"/>
</dbReference>
<comment type="caution">
    <text evidence="4">The sequence shown here is derived from an EMBL/GenBank/DDBJ whole genome shotgun (WGS) entry which is preliminary data.</text>
</comment>
<keyword evidence="5" id="KW-1185">Reference proteome</keyword>
<dbReference type="CDD" id="cd04301">
    <property type="entry name" value="NAT_SF"/>
    <property type="match status" value="1"/>
</dbReference>
<dbReference type="GO" id="GO:0016747">
    <property type="term" value="F:acyltransferase activity, transferring groups other than amino-acyl groups"/>
    <property type="evidence" value="ECO:0007669"/>
    <property type="project" value="InterPro"/>
</dbReference>
<keyword evidence="4" id="KW-0689">Ribosomal protein</keyword>
<keyword evidence="2" id="KW-0012">Acyltransferase</keyword>
<evidence type="ECO:0000259" key="3">
    <source>
        <dbReference type="PROSITE" id="PS51186"/>
    </source>
</evidence>